<dbReference type="GO" id="GO:0003677">
    <property type="term" value="F:DNA binding"/>
    <property type="evidence" value="ECO:0007669"/>
    <property type="project" value="UniProtKB-KW"/>
</dbReference>
<feature type="domain" description="OmpR/PhoB-type" evidence="3">
    <location>
        <begin position="16"/>
        <end position="91"/>
    </location>
</feature>
<comment type="similarity">
    <text evidence="1">Belongs to the AfsR/DnrI/RedD regulatory family.</text>
</comment>
<protein>
    <submittedName>
        <fullName evidence="5">AfsR/SARP family transcriptional regulator</fullName>
    </submittedName>
</protein>
<dbReference type="InterPro" id="IPR058852">
    <property type="entry name" value="HTH_77"/>
</dbReference>
<evidence type="ECO:0000259" key="3">
    <source>
        <dbReference type="SMART" id="SM00862"/>
    </source>
</evidence>
<dbReference type="SUPFAM" id="SSF46894">
    <property type="entry name" value="C-terminal effector domain of the bipartite response regulators"/>
    <property type="match status" value="1"/>
</dbReference>
<dbReference type="PANTHER" id="PTHR47691:SF3">
    <property type="entry name" value="HTH-TYPE TRANSCRIPTIONAL REGULATOR RV0890C-RELATED"/>
    <property type="match status" value="1"/>
</dbReference>
<gene>
    <name evidence="5" type="ORF">F5544_00080</name>
</gene>
<proteinExistence type="inferred from homology"/>
<dbReference type="SMART" id="SM01043">
    <property type="entry name" value="BTAD"/>
    <property type="match status" value="1"/>
</dbReference>
<dbReference type="PRINTS" id="PR00364">
    <property type="entry name" value="DISEASERSIST"/>
</dbReference>
<dbReference type="InterPro" id="IPR011990">
    <property type="entry name" value="TPR-like_helical_dom_sf"/>
</dbReference>
<evidence type="ECO:0000313" key="6">
    <source>
        <dbReference type="Proteomes" id="UP000503540"/>
    </source>
</evidence>
<dbReference type="SUPFAM" id="SSF52540">
    <property type="entry name" value="P-loop containing nucleoside triphosphate hydrolases"/>
    <property type="match status" value="1"/>
</dbReference>
<dbReference type="Gene3D" id="3.40.50.300">
    <property type="entry name" value="P-loop containing nucleotide triphosphate hydrolases"/>
    <property type="match status" value="1"/>
</dbReference>
<dbReference type="Gene3D" id="1.25.40.10">
    <property type="entry name" value="Tetratricopeptide repeat domain"/>
    <property type="match status" value="2"/>
</dbReference>
<dbReference type="InterPro" id="IPR005158">
    <property type="entry name" value="BTAD"/>
</dbReference>
<dbReference type="GO" id="GO:0006355">
    <property type="term" value="P:regulation of DNA-templated transcription"/>
    <property type="evidence" value="ECO:0007669"/>
    <property type="project" value="InterPro"/>
</dbReference>
<feature type="domain" description="Bacterial transcriptional activator" evidence="4">
    <location>
        <begin position="98"/>
        <end position="242"/>
    </location>
</feature>
<dbReference type="GO" id="GO:0000160">
    <property type="term" value="P:phosphorelay signal transduction system"/>
    <property type="evidence" value="ECO:0007669"/>
    <property type="project" value="InterPro"/>
</dbReference>
<dbReference type="RefSeq" id="WP_167471268.1">
    <property type="nucleotide sequence ID" value="NZ_CP046172.1"/>
</dbReference>
<dbReference type="AlphaFoldDB" id="A0A6G9Y422"/>
<dbReference type="SMART" id="SM00862">
    <property type="entry name" value="Trans_reg_C"/>
    <property type="match status" value="1"/>
</dbReference>
<dbReference type="Gene3D" id="1.10.10.10">
    <property type="entry name" value="Winged helix-like DNA-binding domain superfamily/Winged helix DNA-binding domain"/>
    <property type="match status" value="1"/>
</dbReference>
<dbReference type="SUPFAM" id="SSF48452">
    <property type="entry name" value="TPR-like"/>
    <property type="match status" value="2"/>
</dbReference>
<dbReference type="InterPro" id="IPR001867">
    <property type="entry name" value="OmpR/PhoB-type_DNA-bd"/>
</dbReference>
<dbReference type="KEGG" id="nah:F5544_00080"/>
<keyword evidence="2" id="KW-0238">DNA-binding</keyword>
<reference evidence="5 6" key="1">
    <citation type="journal article" date="2019" name="ACS Chem. Biol.">
        <title>Identification and Mobilization of a Cryptic Antibiotic Biosynthesis Gene Locus from a Human-Pathogenic Nocardia Isolate.</title>
        <authorList>
            <person name="Herisse M."/>
            <person name="Ishida K."/>
            <person name="Porter J.L."/>
            <person name="Howden B."/>
            <person name="Hertweck C."/>
            <person name="Stinear T.P."/>
            <person name="Pidot S.J."/>
        </authorList>
    </citation>
    <scope>NUCLEOTIDE SEQUENCE [LARGE SCALE GENOMIC DNA]</scope>
    <source>
        <strain evidence="5 6">AUSMDU00012717</strain>
    </source>
</reference>
<dbReference type="Pfam" id="PF03704">
    <property type="entry name" value="BTAD"/>
    <property type="match status" value="1"/>
</dbReference>
<dbReference type="InterPro" id="IPR016032">
    <property type="entry name" value="Sig_transdc_resp-reg_C-effctor"/>
</dbReference>
<accession>A0A6G9Y422</accession>
<name>A0A6G9Y422_9NOCA</name>
<evidence type="ECO:0000256" key="1">
    <source>
        <dbReference type="ARBA" id="ARBA00005820"/>
    </source>
</evidence>
<dbReference type="InterPro" id="IPR036388">
    <property type="entry name" value="WH-like_DNA-bd_sf"/>
</dbReference>
<evidence type="ECO:0000256" key="2">
    <source>
        <dbReference type="ARBA" id="ARBA00023125"/>
    </source>
</evidence>
<dbReference type="CDD" id="cd15831">
    <property type="entry name" value="BTAD"/>
    <property type="match status" value="1"/>
</dbReference>
<sequence>MIHCRVLGPIQVEIGGSPIELGGPVPRRLLASLSLGGGLPVSNSVLAETVWDAEPTAEVVNAIRVVVHRLRAALGPEGRACVESASSGYRLALTPEQTDNGRFTSLVGQGIEQLTADPATAAATFESALALWRGQPWAELGDSLHVSGPRARLVELRGVAVEELQAARLACGDTARAIAELSEAVIETPYRERRWELLALGLYRSGRQGQALAELRRVRDLLVDELGVEPGPALRELARRMREHDPELLLIAAPGRTDRPVSAAPPPPRITRPLSRFIGRQVESALLAELLADSRMVTVVGPAGVGKTRLAIEFAADRSDAWLVRLADVHDPQVIAATAAAAIGAIGADPVAAIRRTLTERPGLLVLDNCEHLVDDLAGFVLSLLTECPGLRVLATSRRPTGIEGEQVLPLAPLPIDGDGALELFFDRVRASRADWRPTAADRASAQEICVAVDGLPLALELAAARARSFGLADIAARLRERLDVLGATPRGSVSPHASLDAAIGWSIDQLADPERALLLRLWPFEGGFTWQAAEFVRGPDAGVAIFAGLAALVDRSVLTADVTTGHARYRMLETIRRYCAAADPDPAATRAAHAAWVRNFVREQVALFTGPGLAGALVALAAELANIRAGFAEDLHHAPLHALRTAGGVAYMWVTAGAVREGERVLRQALSGCPDADPIDTARAHIGLSLAAAHTGAPERALHHADSALRLLDESDPAHDVSLLEAHLRRCNALADLHDVAGLRVAAADFVAACERRDAPEYLYATALWGIGVVRFQDGDLDAAVESLTRARELSVRCGFHSGAGISDVLLAWCLLADDLADRSEVVRALELSRRALAVFHAESNVSETLSAVYTVAYALARLDAKDTAARLHAAVTDHAERLGTDPRRYLGFAGTDLAERVAEEFARATDFVAPQQLSWSELIELAAAERPDL</sequence>
<dbReference type="Proteomes" id="UP000503540">
    <property type="component" value="Chromosome"/>
</dbReference>
<dbReference type="EMBL" id="CP046172">
    <property type="protein sequence ID" value="QIS07952.1"/>
    <property type="molecule type" value="Genomic_DNA"/>
</dbReference>
<organism evidence="5 6">
    <name type="scientific">Nocardia arthritidis</name>
    <dbReference type="NCBI Taxonomy" id="228602"/>
    <lineage>
        <taxon>Bacteria</taxon>
        <taxon>Bacillati</taxon>
        <taxon>Actinomycetota</taxon>
        <taxon>Actinomycetes</taxon>
        <taxon>Mycobacteriales</taxon>
        <taxon>Nocardiaceae</taxon>
        <taxon>Nocardia</taxon>
    </lineage>
</organism>
<evidence type="ECO:0000259" key="4">
    <source>
        <dbReference type="SMART" id="SM01043"/>
    </source>
</evidence>
<dbReference type="PANTHER" id="PTHR47691">
    <property type="entry name" value="REGULATOR-RELATED"/>
    <property type="match status" value="1"/>
</dbReference>
<dbReference type="Pfam" id="PF25872">
    <property type="entry name" value="HTH_77"/>
    <property type="match status" value="1"/>
</dbReference>
<dbReference type="InterPro" id="IPR027417">
    <property type="entry name" value="P-loop_NTPase"/>
</dbReference>
<evidence type="ECO:0000313" key="5">
    <source>
        <dbReference type="EMBL" id="QIS07952.1"/>
    </source>
</evidence>
<keyword evidence="6" id="KW-1185">Reference proteome</keyword>